<dbReference type="Pfam" id="PF25019">
    <property type="entry name" value="LRR_R13L1-DRL21"/>
    <property type="match status" value="1"/>
</dbReference>
<evidence type="ECO:0000256" key="5">
    <source>
        <dbReference type="ARBA" id="ARBA00022840"/>
    </source>
</evidence>
<dbReference type="FunFam" id="1.10.10.10:FF:000322">
    <property type="entry name" value="Probable disease resistance protein At1g63360"/>
    <property type="match status" value="1"/>
</dbReference>
<keyword evidence="6" id="KW-0175">Coiled coil</keyword>
<evidence type="ECO:0000313" key="12">
    <source>
        <dbReference type="EMBL" id="PRQ50610.1"/>
    </source>
</evidence>
<protein>
    <submittedName>
        <fullName evidence="12">Putative P-loop containing nucleoside triphosphate hydrolase, leucine-rich repeat domain, L</fullName>
    </submittedName>
</protein>
<dbReference type="InterPro" id="IPR056789">
    <property type="entry name" value="LRR_R13L1-DRL21"/>
</dbReference>
<dbReference type="STRING" id="74649.A0A2P6RW04"/>
<dbReference type="Gene3D" id="3.40.50.300">
    <property type="entry name" value="P-loop containing nucleotide triphosphate hydrolases"/>
    <property type="match status" value="1"/>
</dbReference>
<evidence type="ECO:0000313" key="13">
    <source>
        <dbReference type="Proteomes" id="UP000238479"/>
    </source>
</evidence>
<feature type="domain" description="R13L1/DRL21-like LRR repeat region" evidence="11">
    <location>
        <begin position="749"/>
        <end position="887"/>
    </location>
</feature>
<evidence type="ECO:0000256" key="1">
    <source>
        <dbReference type="ARBA" id="ARBA00022614"/>
    </source>
</evidence>
<name>A0A2P6RW04_ROSCH</name>
<dbReference type="Gene3D" id="1.20.5.4130">
    <property type="match status" value="1"/>
</dbReference>
<dbReference type="GO" id="GO:0005524">
    <property type="term" value="F:ATP binding"/>
    <property type="evidence" value="ECO:0007669"/>
    <property type="project" value="UniProtKB-KW"/>
</dbReference>
<accession>A0A2P6RW04</accession>
<dbReference type="Proteomes" id="UP000238479">
    <property type="component" value="Chromosome 2"/>
</dbReference>
<dbReference type="InterPro" id="IPR027417">
    <property type="entry name" value="P-loop_NTPase"/>
</dbReference>
<dbReference type="PRINTS" id="PR00364">
    <property type="entry name" value="DISEASERSIST"/>
</dbReference>
<proteinExistence type="predicted"/>
<evidence type="ECO:0000259" key="10">
    <source>
        <dbReference type="Pfam" id="PF23598"/>
    </source>
</evidence>
<dbReference type="SUPFAM" id="SSF52058">
    <property type="entry name" value="L domain-like"/>
    <property type="match status" value="1"/>
</dbReference>
<evidence type="ECO:0000256" key="4">
    <source>
        <dbReference type="ARBA" id="ARBA00022821"/>
    </source>
</evidence>
<keyword evidence="1" id="KW-0433">Leucine-rich repeat</keyword>
<dbReference type="GO" id="GO:0043531">
    <property type="term" value="F:ADP binding"/>
    <property type="evidence" value="ECO:0007669"/>
    <property type="project" value="InterPro"/>
</dbReference>
<keyword evidence="2" id="KW-0677">Repeat</keyword>
<evidence type="ECO:0000256" key="3">
    <source>
        <dbReference type="ARBA" id="ARBA00022741"/>
    </source>
</evidence>
<dbReference type="Gene3D" id="3.80.10.10">
    <property type="entry name" value="Ribonuclease Inhibitor"/>
    <property type="match status" value="2"/>
</dbReference>
<dbReference type="InterPro" id="IPR058922">
    <property type="entry name" value="WHD_DRP"/>
</dbReference>
<keyword evidence="13" id="KW-1185">Reference proteome</keyword>
<feature type="domain" description="Disease resistance N-terminal" evidence="8">
    <location>
        <begin position="6"/>
        <end position="96"/>
    </location>
</feature>
<dbReference type="Gene3D" id="1.10.10.10">
    <property type="entry name" value="Winged helix-like DNA-binding domain superfamily/Winged helix DNA-binding domain"/>
    <property type="match status" value="1"/>
</dbReference>
<evidence type="ECO:0000259" key="11">
    <source>
        <dbReference type="Pfam" id="PF25019"/>
    </source>
</evidence>
<feature type="coiled-coil region" evidence="6">
    <location>
        <begin position="21"/>
        <end position="93"/>
    </location>
</feature>
<feature type="domain" description="NB-ARC" evidence="7">
    <location>
        <begin position="185"/>
        <end position="358"/>
    </location>
</feature>
<keyword evidence="12" id="KW-0378">Hydrolase</keyword>
<dbReference type="EMBL" id="PDCK01000040">
    <property type="protein sequence ID" value="PRQ50610.1"/>
    <property type="molecule type" value="Genomic_DNA"/>
</dbReference>
<organism evidence="12 13">
    <name type="scientific">Rosa chinensis</name>
    <name type="common">China rose</name>
    <dbReference type="NCBI Taxonomy" id="74649"/>
    <lineage>
        <taxon>Eukaryota</taxon>
        <taxon>Viridiplantae</taxon>
        <taxon>Streptophyta</taxon>
        <taxon>Embryophyta</taxon>
        <taxon>Tracheophyta</taxon>
        <taxon>Spermatophyta</taxon>
        <taxon>Magnoliopsida</taxon>
        <taxon>eudicotyledons</taxon>
        <taxon>Gunneridae</taxon>
        <taxon>Pentapetalae</taxon>
        <taxon>rosids</taxon>
        <taxon>fabids</taxon>
        <taxon>Rosales</taxon>
        <taxon>Rosaceae</taxon>
        <taxon>Rosoideae</taxon>
        <taxon>Rosoideae incertae sedis</taxon>
        <taxon>Rosa</taxon>
    </lineage>
</organism>
<evidence type="ECO:0000259" key="7">
    <source>
        <dbReference type="Pfam" id="PF00931"/>
    </source>
</evidence>
<evidence type="ECO:0000259" key="8">
    <source>
        <dbReference type="Pfam" id="PF18052"/>
    </source>
</evidence>
<dbReference type="InterPro" id="IPR042197">
    <property type="entry name" value="Apaf_helical"/>
</dbReference>
<dbReference type="GO" id="GO:0016787">
    <property type="term" value="F:hydrolase activity"/>
    <property type="evidence" value="ECO:0007669"/>
    <property type="project" value="UniProtKB-KW"/>
</dbReference>
<dbReference type="InterPro" id="IPR002182">
    <property type="entry name" value="NB-ARC"/>
</dbReference>
<dbReference type="OMA" id="RANYTHR"/>
<dbReference type="Pfam" id="PF00931">
    <property type="entry name" value="NB-ARC"/>
    <property type="match status" value="1"/>
</dbReference>
<keyword evidence="3" id="KW-0547">Nucleotide-binding</keyword>
<keyword evidence="5" id="KW-0067">ATP-binding</keyword>
<dbReference type="Gene3D" id="1.10.8.430">
    <property type="entry name" value="Helical domain of apoptotic protease-activating factors"/>
    <property type="match status" value="1"/>
</dbReference>
<dbReference type="Pfam" id="PF23598">
    <property type="entry name" value="LRR_14"/>
    <property type="match status" value="1"/>
</dbReference>
<keyword evidence="4" id="KW-0611">Plant defense</keyword>
<feature type="domain" description="Disease resistance R13L4/SHOC-2-like LRR" evidence="10">
    <location>
        <begin position="557"/>
        <end position="664"/>
    </location>
</feature>
<dbReference type="SUPFAM" id="SSF52540">
    <property type="entry name" value="P-loop containing nucleoside triphosphate hydrolases"/>
    <property type="match status" value="1"/>
</dbReference>
<evidence type="ECO:0000259" key="9">
    <source>
        <dbReference type="Pfam" id="PF23559"/>
    </source>
</evidence>
<dbReference type="InterPro" id="IPR055414">
    <property type="entry name" value="LRR_R13L4/SHOC2-like"/>
</dbReference>
<dbReference type="GO" id="GO:0051707">
    <property type="term" value="P:response to other organism"/>
    <property type="evidence" value="ECO:0007669"/>
    <property type="project" value="UniProtKB-ARBA"/>
</dbReference>
<dbReference type="Pfam" id="PF18052">
    <property type="entry name" value="Rx_N"/>
    <property type="match status" value="1"/>
</dbReference>
<comment type="caution">
    <text evidence="12">The sequence shown here is derived from an EMBL/GenBank/DDBJ whole genome shotgun (WGS) entry which is preliminary data.</text>
</comment>
<dbReference type="PANTHER" id="PTHR36766:SF45">
    <property type="entry name" value="NB-ARC DOMAIN-CONTAINING PROTEIN"/>
    <property type="match status" value="1"/>
</dbReference>
<reference evidence="12 13" key="1">
    <citation type="journal article" date="2018" name="Nat. Genet.">
        <title>The Rosa genome provides new insights in the design of modern roses.</title>
        <authorList>
            <person name="Bendahmane M."/>
        </authorList>
    </citation>
    <scope>NUCLEOTIDE SEQUENCE [LARGE SCALE GENOMIC DNA]</scope>
    <source>
        <strain evidence="13">cv. Old Blush</strain>
    </source>
</reference>
<dbReference type="AlphaFoldDB" id="A0A2P6RW04"/>
<evidence type="ECO:0000256" key="2">
    <source>
        <dbReference type="ARBA" id="ARBA00022737"/>
    </source>
</evidence>
<dbReference type="InterPro" id="IPR036388">
    <property type="entry name" value="WH-like_DNA-bd_sf"/>
</dbReference>
<dbReference type="Gramene" id="PRQ50610">
    <property type="protein sequence ID" value="PRQ50610"/>
    <property type="gene ID" value="RchiOBHm_Chr2g0135151"/>
</dbReference>
<dbReference type="FunFam" id="3.40.50.300:FF:001091">
    <property type="entry name" value="Probable disease resistance protein At1g61300"/>
    <property type="match status" value="1"/>
</dbReference>
<dbReference type="Pfam" id="PF23559">
    <property type="entry name" value="WHD_DRP"/>
    <property type="match status" value="1"/>
</dbReference>
<sequence>MAEALISVVLEQLASITCQQVQQQVKLVVDVKKEVANLKDNFRAIKAVLKDAEERQVKEDSVKLWLDNLKDVSKEMEDVLDDWNTEILKLQIEKQKKEDGNALDTTKKKVCLCIPIALFKSGQISRVLFRRNIAQKIKDLNKRLAEIADIRQNFNFQYTKSGTELIERQKTTSFVDQTFGRVDEKELLVGKLLSKSNPEGQSPIVIPIVGMGGIGKTTLSQLAYNDKRVQENFKERIWVCVSDPFNELNITKTILGLLGRNVNSISSPLDAFFECLQKYIEGKKFLLVLDDVWNQDHMKWANLKLHLQKGAVGSKIIVTTRKEEVARMMGAPDNTINLKVLSDENCWSLFAGIAFANSNQDECRNLEPIGREIVKKCKGLPLVAKILGGLMCCKKEKKEWQDVLSSEIWELHTMEQHVFQPLLLSYYDLTPMIKQCLLYCVTFPKDHVINRKVLIELWMSQGFLVSIGNKEKTIIDIGELYFDDLVRRFFFQNFKKDEFGDIEKCQMHDIVHDFLQYLTKNECLIVEFKGGEERIELPNKLGHLTIMFAPKGRFPLSFDHCQRLRSITTFNCEITSLSRELILQLKCVRTLNLSDSDIEEVPDEVGVLVHLRYLDLSENRRLKKLPDSLCNLVNLQTLRVDGCGRLEKLPEAMGKLTSLQHLHARLCRRLKKLPDSLCNLVNLHTLRVDWCSKLEKLPEAMGKLTSLQHLHAQGVWGPKLPKSIARLKSLRTLDLEYVVIEGEGEGLRLSDLRDLDELQGKLWIRLEGKLKDSAASDAEKAKLVNKKHLLHLELWFDWERESESEGDDDSNQSSIQEAVLNALQPNSNLESLQIGGYGGSTLYYPNWTSSLINLKRLTFSGYDVCKYVPLSVLGYLGSLETLRFDGMEGVKKVGFEYSLDHQVILFPNLKQLDFSSMMEWEEWDHHDENDATSSSPTCFMPRLSTLSIFGCDKLKTLPDFLPRKTPLLQNLIIDWCGILSRSCKDRQGPEWSKISHIPNIKIQRKTVQKDGVWIEQ</sequence>
<dbReference type="PANTHER" id="PTHR36766">
    <property type="entry name" value="PLANT BROAD-SPECTRUM MILDEW RESISTANCE PROTEIN RPW8"/>
    <property type="match status" value="1"/>
</dbReference>
<gene>
    <name evidence="12" type="ORF">RchiOBHm_Chr2g0135151</name>
</gene>
<evidence type="ECO:0000256" key="6">
    <source>
        <dbReference type="SAM" id="Coils"/>
    </source>
</evidence>
<dbReference type="InterPro" id="IPR041118">
    <property type="entry name" value="Rx_N"/>
</dbReference>
<feature type="domain" description="Disease resistance protein winged helix" evidence="9">
    <location>
        <begin position="443"/>
        <end position="514"/>
    </location>
</feature>
<dbReference type="GO" id="GO:0006952">
    <property type="term" value="P:defense response"/>
    <property type="evidence" value="ECO:0007669"/>
    <property type="project" value="UniProtKB-KW"/>
</dbReference>
<dbReference type="InterPro" id="IPR032675">
    <property type="entry name" value="LRR_dom_sf"/>
</dbReference>